<dbReference type="PANTHER" id="PTHR15629:SF2">
    <property type="entry name" value="SH3 DOMAIN-CONTAINING YSC84-LIKE PROTEIN 1"/>
    <property type="match status" value="1"/>
</dbReference>
<gene>
    <name evidence="4" type="ORF">ABFZ84_05825</name>
</gene>
<evidence type="ECO:0000256" key="1">
    <source>
        <dbReference type="SAM" id="MobiDB-lite"/>
    </source>
</evidence>
<feature type="region of interest" description="Disordered" evidence="1">
    <location>
        <begin position="247"/>
        <end position="279"/>
    </location>
</feature>
<evidence type="ECO:0000313" key="4">
    <source>
        <dbReference type="EMBL" id="MEX6633064.1"/>
    </source>
</evidence>
<feature type="domain" description="Ysc84 actin-binding" evidence="3">
    <location>
        <begin position="111"/>
        <end position="219"/>
    </location>
</feature>
<sequence>MTTWLVKAQVLRIFSAIMAAVMVTLVPANAKPKAQKAEELIVKAADTVTYFANDSAYEPLWGAADDAKAMVIIPRSLRGGFIVGASGGNAVMLARNPDGSWSEPTFFTIGSLSFGFQAGVEGSETVLLVMTQRGMEHLLSTTVKLGADLSVAAGPIGAGAKAQTVDVLAFSRSRGLYGGISLEGAVLKSRGSWNREYYQANVTPADIIYREQVSQPHSRILQNAVWALAHRDQPGAQPTMMAPVQPARVDPVTGEPLPESPQYEDDAIYGAPLAPIEDN</sequence>
<dbReference type="Proteomes" id="UP001560685">
    <property type="component" value="Unassembled WGS sequence"/>
</dbReference>
<protein>
    <submittedName>
        <fullName evidence="4">Lipid-binding SYLF domain-containing protein</fullName>
    </submittedName>
</protein>
<organism evidence="4 5">
    <name type="scientific">Hyphococcus lacteus</name>
    <dbReference type="NCBI Taxonomy" id="3143536"/>
    <lineage>
        <taxon>Bacteria</taxon>
        <taxon>Pseudomonadati</taxon>
        <taxon>Pseudomonadota</taxon>
        <taxon>Alphaproteobacteria</taxon>
        <taxon>Parvularculales</taxon>
        <taxon>Parvularculaceae</taxon>
        <taxon>Hyphococcus</taxon>
    </lineage>
</organism>
<dbReference type="PANTHER" id="PTHR15629">
    <property type="entry name" value="SH3YL1 PROTEIN"/>
    <property type="match status" value="1"/>
</dbReference>
<name>A0ABV3Z2R5_9PROT</name>
<dbReference type="CDD" id="cd11524">
    <property type="entry name" value="SYLF"/>
    <property type="match status" value="1"/>
</dbReference>
<dbReference type="InterPro" id="IPR007461">
    <property type="entry name" value="Ysc84_actin-binding"/>
</dbReference>
<dbReference type="RefSeq" id="WP_369313002.1">
    <property type="nucleotide sequence ID" value="NZ_JBEHZE010000001.1"/>
</dbReference>
<feature type="chain" id="PRO_5045768837" evidence="2">
    <location>
        <begin position="31"/>
        <end position="279"/>
    </location>
</feature>
<evidence type="ECO:0000313" key="5">
    <source>
        <dbReference type="Proteomes" id="UP001560685"/>
    </source>
</evidence>
<reference evidence="4 5" key="1">
    <citation type="submission" date="2024-05" db="EMBL/GenBank/DDBJ databases">
        <title>Three bacterial strains, DH-69, EH-24, and ECK-19 isolated from coastal sediments.</title>
        <authorList>
            <person name="Ye Y.-Q."/>
            <person name="Du Z.-J."/>
        </authorList>
    </citation>
    <scope>NUCLEOTIDE SEQUENCE [LARGE SCALE GENOMIC DNA]</scope>
    <source>
        <strain evidence="4 5">ECK-19</strain>
    </source>
</reference>
<proteinExistence type="predicted"/>
<keyword evidence="2" id="KW-0732">Signal</keyword>
<comment type="caution">
    <text evidence="4">The sequence shown here is derived from an EMBL/GenBank/DDBJ whole genome shotgun (WGS) entry which is preliminary data.</text>
</comment>
<feature type="signal peptide" evidence="2">
    <location>
        <begin position="1"/>
        <end position="30"/>
    </location>
</feature>
<dbReference type="EMBL" id="JBEHZE010000001">
    <property type="protein sequence ID" value="MEX6633064.1"/>
    <property type="molecule type" value="Genomic_DNA"/>
</dbReference>
<dbReference type="Pfam" id="PF04366">
    <property type="entry name" value="Ysc84"/>
    <property type="match status" value="1"/>
</dbReference>
<accession>A0ABV3Z2R5</accession>
<keyword evidence="5" id="KW-1185">Reference proteome</keyword>
<evidence type="ECO:0000259" key="3">
    <source>
        <dbReference type="Pfam" id="PF04366"/>
    </source>
</evidence>
<dbReference type="InterPro" id="IPR051702">
    <property type="entry name" value="SH3_domain_YSC84-like"/>
</dbReference>
<evidence type="ECO:0000256" key="2">
    <source>
        <dbReference type="SAM" id="SignalP"/>
    </source>
</evidence>